<name>A0A2K9HCB9_9BACT</name>
<reference evidence="1 2" key="1">
    <citation type="submission" date="2017-06" db="EMBL/GenBank/DDBJ databases">
        <authorList>
            <person name="Varghese N."/>
            <person name="Submissions S."/>
        </authorList>
    </citation>
    <scope>NUCLEOTIDE SEQUENCE [LARGE SCALE GENOMIC DNA]</scope>
    <source>
        <strain evidence="1 2">DSM 26989</strain>
    </source>
</reference>
<keyword evidence="2" id="KW-1185">Reference proteome</keyword>
<proteinExistence type="predicted"/>
<dbReference type="KEGG" id="pje:CRM71_13010"/>
<dbReference type="GeneID" id="94030269"/>
<evidence type="ECO:0000313" key="1">
    <source>
        <dbReference type="EMBL" id="SNR77687.1"/>
    </source>
</evidence>
<evidence type="ECO:0000313" key="2">
    <source>
        <dbReference type="Proteomes" id="UP000198427"/>
    </source>
</evidence>
<dbReference type="EMBL" id="FZNZ01000010">
    <property type="protein sequence ID" value="SNR77687.1"/>
    <property type="molecule type" value="Genomic_DNA"/>
</dbReference>
<organism evidence="1 2">
    <name type="scientific">Prevotella jejuni</name>
    <dbReference type="NCBI Taxonomy" id="1177574"/>
    <lineage>
        <taxon>Bacteria</taxon>
        <taxon>Pseudomonadati</taxon>
        <taxon>Bacteroidota</taxon>
        <taxon>Bacteroidia</taxon>
        <taxon>Bacteroidales</taxon>
        <taxon>Prevotellaceae</taxon>
        <taxon>Prevotella</taxon>
    </lineage>
</organism>
<dbReference type="AlphaFoldDB" id="A0A2K9HCB9"/>
<dbReference type="Proteomes" id="UP000198427">
    <property type="component" value="Unassembled WGS sequence"/>
</dbReference>
<dbReference type="OrthoDB" id="1086355at2"/>
<protein>
    <submittedName>
        <fullName evidence="1">Uncharacterized protein</fullName>
    </submittedName>
</protein>
<sequence>MKKSLLTFVFLLALTALNAQTLIKAKFQKGEQATYSTVSEAKLSTPMGGGDQSLKTSSNTVITVKEANADGYVIELKTKDVKTEGDQSTALQTQTIVSQYFGNVPMRVKTDANGKVTDILNFEEVQASVSKLVMAFIDSIYKEKPQLEQSLPKYKMAMSLNNMLTKQTFIEIMEHSTFFNLFGKTLKTGDKEDVNQQGIKSIVTYEVTKEPNELVIIGKTQNNMSEDDVKGFLIDKMKLMGSDESMIAKFEQGWLMMKKMGLTKMDGAGTITTRLLPSGWATEYSSSIKSKVMGAVMTTNSVSKLVGHNWK</sequence>
<dbReference type="RefSeq" id="WP_089365917.1">
    <property type="nucleotide sequence ID" value="NZ_CP023864.1"/>
</dbReference>
<gene>
    <name evidence="1" type="ORF">SAMN06265364_11010</name>
</gene>
<accession>A0A2K9HCB9</accession>
<comment type="caution">
    <text evidence="1">The sequence shown here is derived from an EMBL/GenBank/DDBJ whole genome shotgun (WGS) entry which is preliminary data.</text>
</comment>